<feature type="region of interest" description="Disordered" evidence="1">
    <location>
        <begin position="141"/>
        <end position="162"/>
    </location>
</feature>
<reference evidence="3 4" key="1">
    <citation type="submission" date="2024-07" db="EMBL/GenBank/DDBJ databases">
        <title>Luteimonas salilacus sp. nov., isolated from the shore soil of Salt Lake in Tibet of China.</title>
        <authorList>
            <person name="Zhang X."/>
            <person name="Li A."/>
        </authorList>
    </citation>
    <scope>NUCLEOTIDE SEQUENCE [LARGE SCALE GENOMIC DNA]</scope>
    <source>
        <strain evidence="3 4">B3-2-R+30</strain>
    </source>
</reference>
<protein>
    <submittedName>
        <fullName evidence="3">LamG-like jellyroll fold domain-containing protein</fullName>
    </submittedName>
</protein>
<feature type="signal peptide" evidence="2">
    <location>
        <begin position="1"/>
        <end position="26"/>
    </location>
</feature>
<organism evidence="3 4">
    <name type="scientific">Luteimonas salinilitoris</name>
    <dbReference type="NCBI Taxonomy" id="3237697"/>
    <lineage>
        <taxon>Bacteria</taxon>
        <taxon>Pseudomonadati</taxon>
        <taxon>Pseudomonadota</taxon>
        <taxon>Gammaproteobacteria</taxon>
        <taxon>Lysobacterales</taxon>
        <taxon>Lysobacteraceae</taxon>
        <taxon>Luteimonas</taxon>
    </lineage>
</organism>
<dbReference type="InterPro" id="IPR013320">
    <property type="entry name" value="ConA-like_dom_sf"/>
</dbReference>
<name>A0ABV4HLB6_9GAMM</name>
<feature type="compositionally biased region" description="Low complexity" evidence="1">
    <location>
        <begin position="141"/>
        <end position="157"/>
    </location>
</feature>
<keyword evidence="2" id="KW-0732">Signal</keyword>
<dbReference type="Gene3D" id="2.60.120.200">
    <property type="match status" value="1"/>
</dbReference>
<feature type="chain" id="PRO_5045100509" evidence="2">
    <location>
        <begin position="27"/>
        <end position="218"/>
    </location>
</feature>
<accession>A0ABV4HLB6</accession>
<dbReference type="Proteomes" id="UP001566331">
    <property type="component" value="Unassembled WGS sequence"/>
</dbReference>
<evidence type="ECO:0000313" key="3">
    <source>
        <dbReference type="EMBL" id="MEZ0473518.1"/>
    </source>
</evidence>
<comment type="caution">
    <text evidence="3">The sequence shown here is derived from an EMBL/GenBank/DDBJ whole genome shotgun (WGS) entry which is preliminary data.</text>
</comment>
<keyword evidence="4" id="KW-1185">Reference proteome</keyword>
<evidence type="ECO:0000256" key="1">
    <source>
        <dbReference type="SAM" id="MobiDB-lite"/>
    </source>
</evidence>
<dbReference type="RefSeq" id="WP_370562273.1">
    <property type="nucleotide sequence ID" value="NZ_JBFWIB010000001.1"/>
</dbReference>
<feature type="region of interest" description="Disordered" evidence="1">
    <location>
        <begin position="192"/>
        <end position="218"/>
    </location>
</feature>
<evidence type="ECO:0000256" key="2">
    <source>
        <dbReference type="SAM" id="SignalP"/>
    </source>
</evidence>
<proteinExistence type="predicted"/>
<evidence type="ECO:0000313" key="4">
    <source>
        <dbReference type="Proteomes" id="UP001566331"/>
    </source>
</evidence>
<sequence>MLQRLQCIMCGLVFAAGVAALVPASAAEFGSWNAEVPAGGVGLEKPLPENSPLLAADARWTAYGWINATRSASGKQPLAGLGDPDSEARCFMAGAGRPGFWWGADRALSSNARLQPGRWHFQAASARDGELTLPLDGRRVASGPASASPIAPAAAGPHRQPSNDAQHFAGRIAGFTVGDTVLDAARVAALARTPPDASTRCEPASPSGRCRRGRWPGR</sequence>
<feature type="compositionally biased region" description="Basic residues" evidence="1">
    <location>
        <begin position="209"/>
        <end position="218"/>
    </location>
</feature>
<gene>
    <name evidence="3" type="ORF">AB6713_02670</name>
</gene>
<dbReference type="Pfam" id="PF13385">
    <property type="entry name" value="Laminin_G_3"/>
    <property type="match status" value="1"/>
</dbReference>
<dbReference type="SUPFAM" id="SSF49899">
    <property type="entry name" value="Concanavalin A-like lectins/glucanases"/>
    <property type="match status" value="1"/>
</dbReference>
<dbReference type="EMBL" id="JBFWIC010000002">
    <property type="protein sequence ID" value="MEZ0473518.1"/>
    <property type="molecule type" value="Genomic_DNA"/>
</dbReference>